<dbReference type="KEGG" id="cthe:Chro_1747"/>
<dbReference type="InParanoid" id="K9TZ65"/>
<gene>
    <name evidence="1" type="ORF">Chro_1747</name>
</gene>
<organism evidence="1 2">
    <name type="scientific">Chroococcidiopsis thermalis (strain PCC 7203)</name>
    <dbReference type="NCBI Taxonomy" id="251229"/>
    <lineage>
        <taxon>Bacteria</taxon>
        <taxon>Bacillati</taxon>
        <taxon>Cyanobacteriota</taxon>
        <taxon>Cyanophyceae</taxon>
        <taxon>Chroococcidiopsidales</taxon>
        <taxon>Chroococcidiopsidaceae</taxon>
        <taxon>Chroococcidiopsis</taxon>
    </lineage>
</organism>
<sequence length="70" mass="7370">MAITNLIQFNNLRGDIFGGVTAAVVSLPPAVHSALPLGWVSAVDSMGQFVAAFLPPCLAVPQRRLNRPGQ</sequence>
<dbReference type="HOGENOM" id="CLU_2750455_0_0_3"/>
<dbReference type="Proteomes" id="UP000010384">
    <property type="component" value="Chromosome"/>
</dbReference>
<accession>K9TZ65</accession>
<proteinExistence type="predicted"/>
<dbReference type="AlphaFoldDB" id="K9TZ65"/>
<reference evidence="1 2" key="1">
    <citation type="submission" date="2012-06" db="EMBL/GenBank/DDBJ databases">
        <title>Finished chromosome of genome of Chroococcidiopsis thermalis PCC 7203.</title>
        <authorList>
            <consortium name="US DOE Joint Genome Institute"/>
            <person name="Gugger M."/>
            <person name="Coursin T."/>
            <person name="Rippka R."/>
            <person name="Tandeau De Marsac N."/>
            <person name="Huntemann M."/>
            <person name="Wei C.-L."/>
            <person name="Han J."/>
            <person name="Detter J.C."/>
            <person name="Han C."/>
            <person name="Tapia R."/>
            <person name="Davenport K."/>
            <person name="Daligault H."/>
            <person name="Erkkila T."/>
            <person name="Gu W."/>
            <person name="Munk A.C.C."/>
            <person name="Teshima H."/>
            <person name="Xu Y."/>
            <person name="Chain P."/>
            <person name="Chen A."/>
            <person name="Krypides N."/>
            <person name="Mavromatis K."/>
            <person name="Markowitz V."/>
            <person name="Szeto E."/>
            <person name="Ivanova N."/>
            <person name="Mikhailova N."/>
            <person name="Ovchinnikova G."/>
            <person name="Pagani I."/>
            <person name="Pati A."/>
            <person name="Goodwin L."/>
            <person name="Peters L."/>
            <person name="Pitluck S."/>
            <person name="Woyke T."/>
            <person name="Kerfeld C."/>
        </authorList>
    </citation>
    <scope>NUCLEOTIDE SEQUENCE [LARGE SCALE GENOMIC DNA]</scope>
    <source>
        <strain evidence="1 2">PCC 7203</strain>
    </source>
</reference>
<protein>
    <submittedName>
        <fullName evidence="1">Uncharacterized protein</fullName>
    </submittedName>
</protein>
<name>K9TZ65_CHRTP</name>
<dbReference type="EMBL" id="CP003597">
    <property type="protein sequence ID" value="AFY87264.1"/>
    <property type="molecule type" value="Genomic_DNA"/>
</dbReference>
<keyword evidence="2" id="KW-1185">Reference proteome</keyword>
<evidence type="ECO:0000313" key="2">
    <source>
        <dbReference type="Proteomes" id="UP000010384"/>
    </source>
</evidence>
<evidence type="ECO:0000313" key="1">
    <source>
        <dbReference type="EMBL" id="AFY87264.1"/>
    </source>
</evidence>